<feature type="domain" description="DUF4439" evidence="1">
    <location>
        <begin position="8"/>
        <end position="142"/>
    </location>
</feature>
<dbReference type="CDD" id="cd00657">
    <property type="entry name" value="Ferritin_like"/>
    <property type="match status" value="1"/>
</dbReference>
<dbReference type="Pfam" id="PF14530">
    <property type="entry name" value="DUF4439"/>
    <property type="match status" value="1"/>
</dbReference>
<proteinExistence type="predicted"/>
<protein>
    <recommendedName>
        <fullName evidence="1">DUF4439 domain-containing protein</fullName>
    </recommendedName>
</protein>
<dbReference type="Proteomes" id="UP000632454">
    <property type="component" value="Unassembled WGS sequence"/>
</dbReference>
<comment type="caution">
    <text evidence="2">The sequence shown here is derived from an EMBL/GenBank/DDBJ whole genome shotgun (WGS) entry which is preliminary data.</text>
</comment>
<accession>A0ABQ1V5K5</accession>
<gene>
    <name evidence="2" type="ORF">GCM10007298_39720</name>
</gene>
<sequence>MSTATDGLGAAIDSENAAVFVYGVAVAYASTTRRSDIDDFTAEHRSRRDELEGLIVAADGTAPAPAPGYVIPVAVTDAVTAIRAVLVAEEDCARAYRSLLERADSDAQRRAGLGGLTDSARRAASWRLVLRVSPSTVALPGTGNR</sequence>
<dbReference type="InterPro" id="IPR009078">
    <property type="entry name" value="Ferritin-like_SF"/>
</dbReference>
<evidence type="ECO:0000259" key="1">
    <source>
        <dbReference type="Pfam" id="PF14530"/>
    </source>
</evidence>
<dbReference type="RefSeq" id="WP_188492191.1">
    <property type="nucleotide sequence ID" value="NZ_BMCS01000003.1"/>
</dbReference>
<dbReference type="InterPro" id="IPR012347">
    <property type="entry name" value="Ferritin-like"/>
</dbReference>
<reference evidence="3" key="1">
    <citation type="journal article" date="2019" name="Int. J. Syst. Evol. Microbiol.">
        <title>The Global Catalogue of Microorganisms (GCM) 10K type strain sequencing project: providing services to taxonomists for standard genome sequencing and annotation.</title>
        <authorList>
            <consortium name="The Broad Institute Genomics Platform"/>
            <consortium name="The Broad Institute Genome Sequencing Center for Infectious Disease"/>
            <person name="Wu L."/>
            <person name="Ma J."/>
        </authorList>
    </citation>
    <scope>NUCLEOTIDE SEQUENCE [LARGE SCALE GENOMIC DNA]</scope>
    <source>
        <strain evidence="3">CCM 7855</strain>
    </source>
</reference>
<name>A0ABQ1V5K5_9NOCA</name>
<dbReference type="InterPro" id="IPR029447">
    <property type="entry name" value="DUF4439"/>
</dbReference>
<evidence type="ECO:0000313" key="2">
    <source>
        <dbReference type="EMBL" id="GGF40060.1"/>
    </source>
</evidence>
<dbReference type="EMBL" id="BMCS01000003">
    <property type="protein sequence ID" value="GGF40060.1"/>
    <property type="molecule type" value="Genomic_DNA"/>
</dbReference>
<dbReference type="SUPFAM" id="SSF47240">
    <property type="entry name" value="Ferritin-like"/>
    <property type="match status" value="1"/>
</dbReference>
<keyword evidence="3" id="KW-1185">Reference proteome</keyword>
<evidence type="ECO:0000313" key="3">
    <source>
        <dbReference type="Proteomes" id="UP000632454"/>
    </source>
</evidence>
<dbReference type="Gene3D" id="1.20.1260.10">
    <property type="match status" value="1"/>
</dbReference>
<organism evidence="2 3">
    <name type="scientific">Williamsia phyllosphaerae</name>
    <dbReference type="NCBI Taxonomy" id="885042"/>
    <lineage>
        <taxon>Bacteria</taxon>
        <taxon>Bacillati</taxon>
        <taxon>Actinomycetota</taxon>
        <taxon>Actinomycetes</taxon>
        <taxon>Mycobacteriales</taxon>
        <taxon>Nocardiaceae</taxon>
        <taxon>Williamsia</taxon>
    </lineage>
</organism>